<keyword evidence="8" id="KW-1185">Reference proteome</keyword>
<keyword evidence="1" id="KW-0132">Cell division</keyword>
<dbReference type="GO" id="GO:0005634">
    <property type="term" value="C:nucleus"/>
    <property type="evidence" value="ECO:0007669"/>
    <property type="project" value="UniProtKB-SubCell"/>
</dbReference>
<dbReference type="KEGG" id="nnu:104597213"/>
<evidence type="ECO:0000256" key="3">
    <source>
        <dbReference type="ARBA" id="ARBA00023242"/>
    </source>
</evidence>
<dbReference type="Pfam" id="PF25220">
    <property type="entry name" value="Sororin_C"/>
    <property type="match status" value="1"/>
</dbReference>
<reference evidence="9" key="1">
    <citation type="submission" date="2025-08" db="UniProtKB">
        <authorList>
            <consortium name="RefSeq"/>
        </authorList>
    </citation>
    <scope>IDENTIFICATION</scope>
</reference>
<feature type="region of interest" description="Disordered" evidence="6">
    <location>
        <begin position="1"/>
        <end position="127"/>
    </location>
</feature>
<dbReference type="GO" id="GO:0051301">
    <property type="term" value="P:cell division"/>
    <property type="evidence" value="ECO:0007669"/>
    <property type="project" value="UniProtKB-KW"/>
</dbReference>
<evidence type="ECO:0000259" key="7">
    <source>
        <dbReference type="Pfam" id="PF25220"/>
    </source>
</evidence>
<keyword evidence="3" id="KW-0539">Nucleus</keyword>
<evidence type="ECO:0000256" key="2">
    <source>
        <dbReference type="ARBA" id="ARBA00022776"/>
    </source>
</evidence>
<dbReference type="AlphaFoldDB" id="A0A1U7ZXF1"/>
<evidence type="ECO:0000256" key="4">
    <source>
        <dbReference type="ARBA" id="ARBA00023306"/>
    </source>
</evidence>
<dbReference type="eggNOG" id="ENOG502S8BI">
    <property type="taxonomic scope" value="Eukaryota"/>
</dbReference>
<keyword evidence="2" id="KW-0498">Mitosis</keyword>
<dbReference type="FunCoup" id="A0A1U7ZXF1">
    <property type="interactions" value="2"/>
</dbReference>
<evidence type="ECO:0000256" key="1">
    <source>
        <dbReference type="ARBA" id="ARBA00022618"/>
    </source>
</evidence>
<dbReference type="GeneID" id="104597213"/>
<accession>A0A1U7ZXF1</accession>
<proteinExistence type="inferred from homology"/>
<dbReference type="OrthoDB" id="1903589at2759"/>
<dbReference type="InParanoid" id="A0A1U7ZXF1"/>
<dbReference type="Proteomes" id="UP000189703">
    <property type="component" value="Unplaced"/>
</dbReference>
<protein>
    <submittedName>
        <fullName evidence="9">Uncharacterized protein LOC104597213</fullName>
    </submittedName>
</protein>
<dbReference type="OMA" id="CSVYTRR"/>
<comment type="similarity">
    <text evidence="5">Belongs to the sororin family.</text>
</comment>
<dbReference type="RefSeq" id="XP_010256956.1">
    <property type="nucleotide sequence ID" value="XM_010258654.2"/>
</dbReference>
<evidence type="ECO:0000256" key="6">
    <source>
        <dbReference type="SAM" id="MobiDB-lite"/>
    </source>
</evidence>
<dbReference type="PANTHER" id="PTHR35740:SF1">
    <property type="entry name" value="OS12G0111700 PROTEIN"/>
    <property type="match status" value="1"/>
</dbReference>
<sequence length="208" mass="23123">MSRMVNGREVMEDERRVKKRKPLSDCTNTVSSRISSHSHAKPRKHSRSTKAADNNSLKYDTSTGSNAAENPGISISPSTPPPQQTRSVSSEAIHGNNSAILKVYSRTRSEEKRKNEGKAVAVGKASSCPPVRRITRIGDKTNEEHKKFGFSKTCRVPRSKRKKECFPVPGKGSNKYALPQNFIDQQRAYFAEVDAFELPEEVATSESE</sequence>
<feature type="compositionally biased region" description="Basic residues" evidence="6">
    <location>
        <begin position="36"/>
        <end position="48"/>
    </location>
</feature>
<name>A0A1U7ZXF1_NELNU</name>
<dbReference type="InterPro" id="IPR057337">
    <property type="entry name" value="Sororin_C"/>
</dbReference>
<evidence type="ECO:0000256" key="5">
    <source>
        <dbReference type="ARBA" id="ARBA00093465"/>
    </source>
</evidence>
<evidence type="ECO:0000313" key="8">
    <source>
        <dbReference type="Proteomes" id="UP000189703"/>
    </source>
</evidence>
<feature type="compositionally biased region" description="Basic and acidic residues" evidence="6">
    <location>
        <begin position="107"/>
        <end position="117"/>
    </location>
</feature>
<keyword evidence="4" id="KW-0131">Cell cycle</keyword>
<evidence type="ECO:0000313" key="9">
    <source>
        <dbReference type="RefSeq" id="XP_010256956.1"/>
    </source>
</evidence>
<organism evidence="8 9">
    <name type="scientific">Nelumbo nucifera</name>
    <name type="common">Sacred lotus</name>
    <dbReference type="NCBI Taxonomy" id="4432"/>
    <lineage>
        <taxon>Eukaryota</taxon>
        <taxon>Viridiplantae</taxon>
        <taxon>Streptophyta</taxon>
        <taxon>Embryophyta</taxon>
        <taxon>Tracheophyta</taxon>
        <taxon>Spermatophyta</taxon>
        <taxon>Magnoliopsida</taxon>
        <taxon>Proteales</taxon>
        <taxon>Nelumbonaceae</taxon>
        <taxon>Nelumbo</taxon>
    </lineage>
</organism>
<dbReference type="PANTHER" id="PTHR35740">
    <property type="entry name" value="OS12G0111700 PROTEIN"/>
    <property type="match status" value="1"/>
</dbReference>
<gene>
    <name evidence="9" type="primary">LOC104597213</name>
</gene>
<feature type="compositionally biased region" description="Polar residues" evidence="6">
    <location>
        <begin position="25"/>
        <end position="35"/>
    </location>
</feature>
<feature type="compositionally biased region" description="Polar residues" evidence="6">
    <location>
        <begin position="49"/>
        <end position="68"/>
    </location>
</feature>
<feature type="domain" description="Sororin C-terminal region" evidence="7">
    <location>
        <begin position="179"/>
        <end position="201"/>
    </location>
</feature>